<dbReference type="GO" id="GO:0004176">
    <property type="term" value="F:ATP-dependent peptidase activity"/>
    <property type="evidence" value="ECO:0007669"/>
    <property type="project" value="InterPro"/>
</dbReference>
<accession>A0A9W7FPP0</accession>
<feature type="region of interest" description="Disordered" evidence="16">
    <location>
        <begin position="773"/>
        <end position="802"/>
    </location>
</feature>
<dbReference type="InterPro" id="IPR000642">
    <property type="entry name" value="Peptidase_M41"/>
</dbReference>
<evidence type="ECO:0000256" key="12">
    <source>
        <dbReference type="ARBA" id="ARBA00022989"/>
    </source>
</evidence>
<keyword evidence="13" id="KW-0482">Metalloprotease</keyword>
<keyword evidence="15" id="KW-0472">Membrane</keyword>
<evidence type="ECO:0000256" key="10">
    <source>
        <dbReference type="ARBA" id="ARBA00022833"/>
    </source>
</evidence>
<dbReference type="Gene3D" id="1.20.58.760">
    <property type="entry name" value="Peptidase M41"/>
    <property type="match status" value="1"/>
</dbReference>
<keyword evidence="7" id="KW-0479">Metal-binding</keyword>
<keyword evidence="14" id="KW-0496">Mitochondrion</keyword>
<evidence type="ECO:0000256" key="13">
    <source>
        <dbReference type="ARBA" id="ARBA00023049"/>
    </source>
</evidence>
<keyword evidence="19" id="KW-1185">Reference proteome</keyword>
<dbReference type="FunFam" id="1.20.58.760:FF:000003">
    <property type="entry name" value="AFG3-like AAA ATPase 2"/>
    <property type="match status" value="1"/>
</dbReference>
<keyword evidence="12" id="KW-1133">Transmembrane helix</keyword>
<dbReference type="GO" id="GO:0034982">
    <property type="term" value="P:mitochondrial protein processing"/>
    <property type="evidence" value="ECO:0007669"/>
    <property type="project" value="TreeGrafter"/>
</dbReference>
<comment type="caution">
    <text evidence="18">The sequence shown here is derived from an EMBL/GenBank/DDBJ whole genome shotgun (WGS) entry which is preliminary data.</text>
</comment>
<dbReference type="Gene3D" id="3.40.1690.20">
    <property type="match status" value="1"/>
</dbReference>
<comment type="similarity">
    <text evidence="3">In the C-terminal section; belongs to the peptidase M41 family.</text>
</comment>
<dbReference type="Gene3D" id="3.40.50.300">
    <property type="entry name" value="P-loop containing nucleotide triphosphate hydrolases"/>
    <property type="match status" value="1"/>
</dbReference>
<dbReference type="GO" id="GO:0016887">
    <property type="term" value="F:ATP hydrolysis activity"/>
    <property type="evidence" value="ECO:0007669"/>
    <property type="project" value="InterPro"/>
</dbReference>
<dbReference type="CDD" id="cd19501">
    <property type="entry name" value="RecA-like_FtsH"/>
    <property type="match status" value="1"/>
</dbReference>
<dbReference type="NCBIfam" id="TIGR01241">
    <property type="entry name" value="FtsH_fam"/>
    <property type="match status" value="1"/>
</dbReference>
<organism evidence="18 19">
    <name type="scientific">Triparma laevis f. longispina</name>
    <dbReference type="NCBI Taxonomy" id="1714387"/>
    <lineage>
        <taxon>Eukaryota</taxon>
        <taxon>Sar</taxon>
        <taxon>Stramenopiles</taxon>
        <taxon>Ochrophyta</taxon>
        <taxon>Bolidophyceae</taxon>
        <taxon>Parmales</taxon>
        <taxon>Triparmaceae</taxon>
        <taxon>Triparma</taxon>
    </lineage>
</organism>
<comment type="similarity">
    <text evidence="4">In the N-terminal section; belongs to the AAA ATPase family.</text>
</comment>
<dbReference type="FunFam" id="1.10.8.60:FF:000019">
    <property type="entry name" value="AFG3-like AAA ATPase 2"/>
    <property type="match status" value="1"/>
</dbReference>
<dbReference type="InterPro" id="IPR037219">
    <property type="entry name" value="Peptidase_M41-like"/>
</dbReference>
<protein>
    <recommendedName>
        <fullName evidence="17">AAA+ ATPase domain-containing protein</fullName>
    </recommendedName>
</protein>
<proteinExistence type="inferred from homology"/>
<evidence type="ECO:0000256" key="8">
    <source>
        <dbReference type="ARBA" id="ARBA00022741"/>
    </source>
</evidence>
<dbReference type="HAMAP" id="MF_01458">
    <property type="entry name" value="FtsH"/>
    <property type="match status" value="1"/>
</dbReference>
<dbReference type="Pfam" id="PF06480">
    <property type="entry name" value="FtsH_ext"/>
    <property type="match status" value="1"/>
</dbReference>
<evidence type="ECO:0000256" key="7">
    <source>
        <dbReference type="ARBA" id="ARBA00022723"/>
    </source>
</evidence>
<dbReference type="SUPFAM" id="SSF52540">
    <property type="entry name" value="P-loop containing nucleoside triphosphate hydrolases"/>
    <property type="match status" value="1"/>
</dbReference>
<evidence type="ECO:0000256" key="11">
    <source>
        <dbReference type="ARBA" id="ARBA00022840"/>
    </source>
</evidence>
<feature type="region of interest" description="Disordered" evidence="16">
    <location>
        <begin position="148"/>
        <end position="179"/>
    </location>
</feature>
<evidence type="ECO:0000313" key="18">
    <source>
        <dbReference type="EMBL" id="GMI15988.1"/>
    </source>
</evidence>
<keyword evidence="11" id="KW-0067">ATP-binding</keyword>
<dbReference type="Proteomes" id="UP001165122">
    <property type="component" value="Unassembled WGS sequence"/>
</dbReference>
<evidence type="ECO:0000256" key="3">
    <source>
        <dbReference type="ARBA" id="ARBA00010044"/>
    </source>
</evidence>
<dbReference type="Pfam" id="PF01434">
    <property type="entry name" value="Peptidase_M41"/>
    <property type="match status" value="1"/>
</dbReference>
<keyword evidence="5" id="KW-0645">Protease</keyword>
<evidence type="ECO:0000259" key="17">
    <source>
        <dbReference type="SMART" id="SM00382"/>
    </source>
</evidence>
<dbReference type="InterPro" id="IPR041569">
    <property type="entry name" value="AAA_lid_3"/>
</dbReference>
<dbReference type="GO" id="GO:0008270">
    <property type="term" value="F:zinc ion binding"/>
    <property type="evidence" value="ECO:0007669"/>
    <property type="project" value="InterPro"/>
</dbReference>
<keyword evidence="10" id="KW-0862">Zinc</keyword>
<dbReference type="PROSITE" id="PS00674">
    <property type="entry name" value="AAA"/>
    <property type="match status" value="1"/>
</dbReference>
<name>A0A9W7FPP0_9STRA</name>
<dbReference type="SMART" id="SM00382">
    <property type="entry name" value="AAA"/>
    <property type="match status" value="1"/>
</dbReference>
<dbReference type="InterPro" id="IPR050928">
    <property type="entry name" value="ATP-dep_Zn_Metalloprotease"/>
</dbReference>
<dbReference type="InterPro" id="IPR003593">
    <property type="entry name" value="AAA+_ATPase"/>
</dbReference>
<dbReference type="AlphaFoldDB" id="A0A9W7FPP0"/>
<comment type="cofactor">
    <cofactor evidence="1">
        <name>Zn(2+)</name>
        <dbReference type="ChEBI" id="CHEBI:29105"/>
    </cofactor>
</comment>
<dbReference type="PANTHER" id="PTHR43655:SF2">
    <property type="entry name" value="AFG3 LIKE MATRIX AAA PEPTIDASE SUBUNIT 2, ISOFORM A"/>
    <property type="match status" value="1"/>
</dbReference>
<evidence type="ECO:0000256" key="5">
    <source>
        <dbReference type="ARBA" id="ARBA00022670"/>
    </source>
</evidence>
<evidence type="ECO:0000256" key="15">
    <source>
        <dbReference type="ARBA" id="ARBA00023136"/>
    </source>
</evidence>
<feature type="region of interest" description="Disordered" evidence="16">
    <location>
        <begin position="20"/>
        <end position="80"/>
    </location>
</feature>
<feature type="compositionally biased region" description="Acidic residues" evidence="16">
    <location>
        <begin position="773"/>
        <end position="789"/>
    </location>
</feature>
<evidence type="ECO:0000256" key="2">
    <source>
        <dbReference type="ARBA" id="ARBA00004225"/>
    </source>
</evidence>
<dbReference type="EMBL" id="BRXW01000241">
    <property type="protein sequence ID" value="GMI15988.1"/>
    <property type="molecule type" value="Genomic_DNA"/>
</dbReference>
<keyword evidence="8" id="KW-0547">Nucleotide-binding</keyword>
<evidence type="ECO:0000256" key="9">
    <source>
        <dbReference type="ARBA" id="ARBA00022801"/>
    </source>
</evidence>
<dbReference type="InterPro" id="IPR011546">
    <property type="entry name" value="Pept_M41_FtsH_extracell"/>
</dbReference>
<dbReference type="InterPro" id="IPR003959">
    <property type="entry name" value="ATPase_AAA_core"/>
</dbReference>
<feature type="domain" description="AAA+ ATPase" evidence="17">
    <location>
        <begin position="340"/>
        <end position="480"/>
    </location>
</feature>
<dbReference type="GO" id="GO:0004222">
    <property type="term" value="F:metalloendopeptidase activity"/>
    <property type="evidence" value="ECO:0007669"/>
    <property type="project" value="InterPro"/>
</dbReference>
<dbReference type="PANTHER" id="PTHR43655">
    <property type="entry name" value="ATP-DEPENDENT PROTEASE"/>
    <property type="match status" value="1"/>
</dbReference>
<dbReference type="OrthoDB" id="1413014at2759"/>
<reference evidence="19" key="1">
    <citation type="journal article" date="2023" name="Commun. Biol.">
        <title>Genome analysis of Parmales, the sister group of diatoms, reveals the evolutionary specialization of diatoms from phago-mixotrophs to photoautotrophs.</title>
        <authorList>
            <person name="Ban H."/>
            <person name="Sato S."/>
            <person name="Yoshikawa S."/>
            <person name="Yamada K."/>
            <person name="Nakamura Y."/>
            <person name="Ichinomiya M."/>
            <person name="Sato N."/>
            <person name="Blanc-Mathieu R."/>
            <person name="Endo H."/>
            <person name="Kuwata A."/>
            <person name="Ogata H."/>
        </authorList>
    </citation>
    <scope>NUCLEOTIDE SEQUENCE [LARGE SCALE GENOMIC DNA]</scope>
    <source>
        <strain evidence="19">NIES 3700</strain>
    </source>
</reference>
<dbReference type="Pfam" id="PF17862">
    <property type="entry name" value="AAA_lid_3"/>
    <property type="match status" value="1"/>
</dbReference>
<evidence type="ECO:0000313" key="19">
    <source>
        <dbReference type="Proteomes" id="UP001165122"/>
    </source>
</evidence>
<sequence length="802" mass="86629">MFRSATHLLWRAKVPRGFEKFYPKNGAAPKGKSSKSGSKESGESGGSSKKSPEDLFKSKFNSANRGKTKGGGGGGGGKPDENNLLSLAGLVGASALLSYLYGPKDTAGGREINWSEFRNTLIPSGEVDRIVVTNKNVARVVMKPGSRSLQTARGAGGGGWSGEQKLQVSGEKGDQWGDETSIELSADVGEKERGSKPQPNAINPFSSIQPTFFFTIGSVESFERKLEVSQREMGIEPKDFVPVQYVTETSWGSEIMKLAPTALIIGAWFLMMRGASGGGSGGGMGNVFKIGKSNAKKIKKEEITTTFKDVAGCKEAKKEIMEFVDFLQDSERFTKLGAKIPKGALLCGPPGTGKTLLAKAVAGEASVPFYSISGSDFIEMFVGVGPSRVRDLFKEARANAPSIIFIDEIDAVGRQRGKGGFSGGNDERENTLNQLLVEMDGFSESSGVVVLAGTNRADILDNALTRPGRFDRQITVDKPDIEGRKEIFLVHLKGINLEGEPDEYAGRLAGLTPGMTGADIANMCNEAAIQAARRKADSVAMVDFEKASDRVIGGLESNKLISKKEKEIVAHHEAGHAVAGWFLEHADPLMKVTIIPRSNGALGFAQYLPKEVFLRTRKEIEDIICMALAGRAAEQIVFGQVTTGASDDLRRVTGMVYQMIQVYGMNESIGQLSFPKDESNPYGGNPYSDATSQAMDEQAKVMVDESYTRTLELLEGKKEELIKVAELLMEKETINHDDIVDLIGARPFAGDKVYEDYIKNKRHGVVVEDVVEEAEEEVGEEKEEEEEEGGGIPPLGLAFKGR</sequence>
<gene>
    <name evidence="18" type="ORF">TrLO_g2062</name>
</gene>
<dbReference type="FunFam" id="3.40.50.300:FF:000001">
    <property type="entry name" value="ATP-dependent zinc metalloprotease FtsH"/>
    <property type="match status" value="1"/>
</dbReference>
<keyword evidence="6" id="KW-0812">Transmembrane</keyword>
<evidence type="ECO:0000256" key="14">
    <source>
        <dbReference type="ARBA" id="ARBA00023128"/>
    </source>
</evidence>
<dbReference type="Gene3D" id="1.10.8.60">
    <property type="match status" value="1"/>
</dbReference>
<evidence type="ECO:0000256" key="16">
    <source>
        <dbReference type="SAM" id="MobiDB-lite"/>
    </source>
</evidence>
<dbReference type="GO" id="GO:0005745">
    <property type="term" value="C:m-AAA complex"/>
    <property type="evidence" value="ECO:0007669"/>
    <property type="project" value="TreeGrafter"/>
</dbReference>
<keyword evidence="9" id="KW-0378">Hydrolase</keyword>
<dbReference type="InterPro" id="IPR003960">
    <property type="entry name" value="ATPase_AAA_CS"/>
</dbReference>
<dbReference type="Pfam" id="PF00004">
    <property type="entry name" value="AAA"/>
    <property type="match status" value="1"/>
</dbReference>
<dbReference type="InterPro" id="IPR005936">
    <property type="entry name" value="FtsH"/>
</dbReference>
<dbReference type="GO" id="GO:0005524">
    <property type="term" value="F:ATP binding"/>
    <property type="evidence" value="ECO:0007669"/>
    <property type="project" value="UniProtKB-KW"/>
</dbReference>
<dbReference type="InterPro" id="IPR027417">
    <property type="entry name" value="P-loop_NTPase"/>
</dbReference>
<evidence type="ECO:0000256" key="1">
    <source>
        <dbReference type="ARBA" id="ARBA00001947"/>
    </source>
</evidence>
<evidence type="ECO:0000256" key="6">
    <source>
        <dbReference type="ARBA" id="ARBA00022692"/>
    </source>
</evidence>
<evidence type="ECO:0000256" key="4">
    <source>
        <dbReference type="ARBA" id="ARBA00010550"/>
    </source>
</evidence>
<comment type="subcellular location">
    <subcellularLocation>
        <location evidence="2">Mitochondrion membrane</location>
        <topology evidence="2">Multi-pass membrane protein</topology>
    </subcellularLocation>
</comment>
<dbReference type="SUPFAM" id="SSF140990">
    <property type="entry name" value="FtsH protease domain-like"/>
    <property type="match status" value="1"/>
</dbReference>